<dbReference type="GO" id="GO:0004151">
    <property type="term" value="F:dihydroorotase activity"/>
    <property type="evidence" value="ECO:0007669"/>
    <property type="project" value="UniProtKB-EC"/>
</dbReference>
<reference evidence="12" key="1">
    <citation type="submission" date="2023-03" db="EMBL/GenBank/DDBJ databases">
        <title>Chitinimonas shenzhenensis gen. nov., sp. nov., a novel member of family Burkholderiaceae isolated from activated sludge collected in Shen Zhen, China.</title>
        <authorList>
            <person name="Wang X."/>
        </authorList>
    </citation>
    <scope>NUCLEOTIDE SEQUENCE</scope>
    <source>
        <strain evidence="12">DQS-5</strain>
    </source>
</reference>
<feature type="binding site" evidence="9">
    <location>
        <position position="12"/>
    </location>
    <ligand>
        <name>Zn(2+)</name>
        <dbReference type="ChEBI" id="CHEBI:29105"/>
        <label>1</label>
    </ligand>
</feature>
<keyword evidence="5 9" id="KW-0479">Metal-binding</keyword>
<comment type="function">
    <text evidence="1 9">Catalyzes the reversible cyclization of carbamoyl aspartate to dihydroorotate.</text>
</comment>
<feature type="binding site" evidence="9">
    <location>
        <begin position="14"/>
        <end position="16"/>
    </location>
    <ligand>
        <name>substrate</name>
    </ligand>
</feature>
<dbReference type="InterPro" id="IPR006680">
    <property type="entry name" value="Amidohydro-rel"/>
</dbReference>
<dbReference type="PANTHER" id="PTHR43137">
    <property type="entry name" value="DIHYDROOROTASE"/>
    <property type="match status" value="1"/>
</dbReference>
<evidence type="ECO:0000256" key="2">
    <source>
        <dbReference type="ARBA" id="ARBA00004880"/>
    </source>
</evidence>
<feature type="binding site" evidence="9">
    <location>
        <position position="250"/>
    </location>
    <ligand>
        <name>substrate</name>
    </ligand>
</feature>
<comment type="similarity">
    <text evidence="3 9 10">Belongs to the metallo-dependent hydrolases superfamily. DHOase family. Class II DHOase subfamily.</text>
</comment>
<comment type="catalytic activity">
    <reaction evidence="9 10">
        <text>(S)-dihydroorotate + H2O = N-carbamoyl-L-aspartate + H(+)</text>
        <dbReference type="Rhea" id="RHEA:24296"/>
        <dbReference type="ChEBI" id="CHEBI:15377"/>
        <dbReference type="ChEBI" id="CHEBI:15378"/>
        <dbReference type="ChEBI" id="CHEBI:30864"/>
        <dbReference type="ChEBI" id="CHEBI:32814"/>
        <dbReference type="EC" id="3.5.2.3"/>
    </reaction>
</comment>
<evidence type="ECO:0000313" key="13">
    <source>
        <dbReference type="Proteomes" id="UP001172778"/>
    </source>
</evidence>
<evidence type="ECO:0000256" key="8">
    <source>
        <dbReference type="ARBA" id="ARBA00022975"/>
    </source>
</evidence>
<dbReference type="InterPro" id="IPR002195">
    <property type="entry name" value="Dihydroorotase_CS"/>
</dbReference>
<evidence type="ECO:0000256" key="3">
    <source>
        <dbReference type="ARBA" id="ARBA00005631"/>
    </source>
</evidence>
<dbReference type="CDD" id="cd01294">
    <property type="entry name" value="DHOase"/>
    <property type="match status" value="1"/>
</dbReference>
<feature type="binding site" evidence="9">
    <location>
        <position position="135"/>
    </location>
    <ligand>
        <name>substrate</name>
    </ligand>
</feature>
<keyword evidence="6 9" id="KW-0378">Hydrolase</keyword>
<feature type="binding site" description="via carbamate group" evidence="9">
    <location>
        <position position="98"/>
    </location>
    <ligand>
        <name>Zn(2+)</name>
        <dbReference type="ChEBI" id="CHEBI:29105"/>
        <label>1</label>
    </ligand>
</feature>
<comment type="pathway">
    <text evidence="2 9 10">Pyrimidine metabolism; UMP biosynthesis via de novo pathway; (S)-dihydroorotate from bicarbonate: step 3/3.</text>
</comment>
<dbReference type="RefSeq" id="WP_284101878.1">
    <property type="nucleotide sequence ID" value="NZ_JARRAF010000021.1"/>
</dbReference>
<evidence type="ECO:0000256" key="5">
    <source>
        <dbReference type="ARBA" id="ARBA00022723"/>
    </source>
</evidence>
<dbReference type="Proteomes" id="UP001172778">
    <property type="component" value="Unassembled WGS sequence"/>
</dbReference>
<protein>
    <recommendedName>
        <fullName evidence="4 9">Dihydroorotase</fullName>
        <shortName evidence="9">DHOase</shortName>
        <ecNumber evidence="4 9">3.5.2.3</ecNumber>
    </recommendedName>
</protein>
<keyword evidence="13" id="KW-1185">Reference proteome</keyword>
<feature type="binding site" evidence="9">
    <location>
        <position position="218"/>
    </location>
    <ligand>
        <name>substrate</name>
    </ligand>
</feature>
<feature type="binding site" evidence="9">
    <location>
        <position position="246"/>
    </location>
    <ligand>
        <name>Zn(2+)</name>
        <dbReference type="ChEBI" id="CHEBI:29105"/>
        <label>1</label>
    </ligand>
</feature>
<dbReference type="SUPFAM" id="SSF51556">
    <property type="entry name" value="Metallo-dependent hydrolases"/>
    <property type="match status" value="1"/>
</dbReference>
<feature type="active site" evidence="9">
    <location>
        <position position="246"/>
    </location>
</feature>
<dbReference type="EMBL" id="JARRAF010000021">
    <property type="protein sequence ID" value="MDK2125569.1"/>
    <property type="molecule type" value="Genomic_DNA"/>
</dbReference>
<dbReference type="Gene3D" id="3.20.20.140">
    <property type="entry name" value="Metal-dependent hydrolases"/>
    <property type="match status" value="1"/>
</dbReference>
<feature type="domain" description="Amidohydrolase-related" evidence="11">
    <location>
        <begin position="10"/>
        <end position="258"/>
    </location>
</feature>
<dbReference type="NCBIfam" id="TIGR00856">
    <property type="entry name" value="pyrC_dimer"/>
    <property type="match status" value="1"/>
</dbReference>
<dbReference type="InterPro" id="IPR004721">
    <property type="entry name" value="DHOdimr"/>
</dbReference>
<dbReference type="Pfam" id="PF01979">
    <property type="entry name" value="Amidohydro_1"/>
    <property type="match status" value="1"/>
</dbReference>
<evidence type="ECO:0000256" key="1">
    <source>
        <dbReference type="ARBA" id="ARBA00002368"/>
    </source>
</evidence>
<feature type="binding site" evidence="9">
    <location>
        <position position="40"/>
    </location>
    <ligand>
        <name>substrate</name>
    </ligand>
</feature>
<organism evidence="12 13">
    <name type="scientific">Parachitinimonas caeni</name>
    <dbReference type="NCBI Taxonomy" id="3031301"/>
    <lineage>
        <taxon>Bacteria</taxon>
        <taxon>Pseudomonadati</taxon>
        <taxon>Pseudomonadota</taxon>
        <taxon>Betaproteobacteria</taxon>
        <taxon>Neisseriales</taxon>
        <taxon>Chitinibacteraceae</taxon>
        <taxon>Parachitinimonas</taxon>
    </lineage>
</organism>
<evidence type="ECO:0000256" key="7">
    <source>
        <dbReference type="ARBA" id="ARBA00022833"/>
    </source>
</evidence>
<evidence type="ECO:0000256" key="6">
    <source>
        <dbReference type="ARBA" id="ARBA00022801"/>
    </source>
</evidence>
<evidence type="ECO:0000256" key="9">
    <source>
        <dbReference type="HAMAP-Rule" id="MF_00219"/>
    </source>
</evidence>
<proteinExistence type="inferred from homology"/>
<evidence type="ECO:0000256" key="10">
    <source>
        <dbReference type="RuleBase" id="RU003440"/>
    </source>
</evidence>
<gene>
    <name evidence="9 12" type="primary">pyrC</name>
    <name evidence="12" type="ORF">PZA18_16055</name>
</gene>
<sequence length="344" mass="37406">MSLTLIRPDDWHLHLRDGAALAAVLPDTARRFGRAIVMPNLKPPVRTVEEAAAYRERILAALPAGMSFEPLMTLYLTDVTPPEEIAKVKASGFVKALKLYPAGATTNSDAGVTDINKVLPTLAEMARQGIPLLVHGEVTDPSVDVFDREAVFIERVMKPLLGKLPDLKVVFEHITTKQAANFVWSAGANVAATITAHHLLLNRNALFQGALPQHHYCLPVLKRELHREALMDVAISGNPRFFLGTDSAPHARGIKQTLCGCAGIYTAHAGIELYAEAFESVNALDRLEGFASRFGPLFYGLPANADTITLVKEPVAVPAEIPYLADDVLVPMRAGETVAWRLLD</sequence>
<accession>A0ABT7DZS2</accession>
<dbReference type="HAMAP" id="MF_00219">
    <property type="entry name" value="PyrC_classII"/>
    <property type="match status" value="1"/>
</dbReference>
<dbReference type="PROSITE" id="PS00483">
    <property type="entry name" value="DIHYDROOROTASE_2"/>
    <property type="match status" value="1"/>
</dbReference>
<feature type="binding site" evidence="9">
    <location>
        <position position="262"/>
    </location>
    <ligand>
        <name>substrate</name>
    </ligand>
</feature>
<keyword evidence="7 9" id="KW-0862">Zinc</keyword>
<dbReference type="EC" id="3.5.2.3" evidence="4 9"/>
<dbReference type="PROSITE" id="PS00482">
    <property type="entry name" value="DIHYDROOROTASE_1"/>
    <property type="match status" value="1"/>
</dbReference>
<dbReference type="PANTHER" id="PTHR43137:SF1">
    <property type="entry name" value="DIHYDROOROTASE"/>
    <property type="match status" value="1"/>
</dbReference>
<feature type="binding site" description="via carbamate group" evidence="9">
    <location>
        <position position="98"/>
    </location>
    <ligand>
        <name>Zn(2+)</name>
        <dbReference type="ChEBI" id="CHEBI:29105"/>
        <label>2</label>
    </ligand>
</feature>
<comment type="cofactor">
    <cofactor evidence="9 10">
        <name>Zn(2+)</name>
        <dbReference type="ChEBI" id="CHEBI:29105"/>
    </cofactor>
    <text evidence="9 10">Binds 2 Zn(2+) ions per subunit.</text>
</comment>
<feature type="binding site" evidence="9">
    <location>
        <position position="135"/>
    </location>
    <ligand>
        <name>Zn(2+)</name>
        <dbReference type="ChEBI" id="CHEBI:29105"/>
        <label>2</label>
    </ligand>
</feature>
<keyword evidence="8 9" id="KW-0665">Pyrimidine biosynthesis</keyword>
<evidence type="ECO:0000259" key="11">
    <source>
        <dbReference type="Pfam" id="PF01979"/>
    </source>
</evidence>
<dbReference type="InterPro" id="IPR032466">
    <property type="entry name" value="Metal_Hydrolase"/>
</dbReference>
<feature type="binding site" evidence="9">
    <location>
        <position position="14"/>
    </location>
    <ligand>
        <name>Zn(2+)</name>
        <dbReference type="ChEBI" id="CHEBI:29105"/>
        <label>1</label>
    </ligand>
</feature>
<evidence type="ECO:0000256" key="4">
    <source>
        <dbReference type="ARBA" id="ARBA00012860"/>
    </source>
</evidence>
<feature type="modified residue" description="N6-carboxylysine" evidence="9">
    <location>
        <position position="98"/>
    </location>
</feature>
<comment type="subunit">
    <text evidence="9">Homodimer.</text>
</comment>
<dbReference type="PIRSF" id="PIRSF001237">
    <property type="entry name" value="DHOdimr"/>
    <property type="match status" value="1"/>
</dbReference>
<name>A0ABT7DZS2_9NEIS</name>
<evidence type="ECO:0000313" key="12">
    <source>
        <dbReference type="EMBL" id="MDK2125569.1"/>
    </source>
</evidence>
<feature type="binding site" evidence="9">
    <location>
        <position position="173"/>
    </location>
    <ligand>
        <name>Zn(2+)</name>
        <dbReference type="ChEBI" id="CHEBI:29105"/>
        <label>2</label>
    </ligand>
</feature>
<comment type="caution">
    <text evidence="12">The sequence shown here is derived from an EMBL/GenBank/DDBJ whole genome shotgun (WGS) entry which is preliminary data.</text>
</comment>